<keyword evidence="3" id="KW-1185">Reference proteome</keyword>
<protein>
    <recommendedName>
        <fullName evidence="4">RINT-1 family protein</fullName>
    </recommendedName>
</protein>
<dbReference type="InterPro" id="IPR007528">
    <property type="entry name" value="RINT1_Tip20"/>
</dbReference>
<name>K1VHC3_TRIAC</name>
<dbReference type="OrthoDB" id="407410at2759"/>
<evidence type="ECO:0008006" key="4">
    <source>
        <dbReference type="Google" id="ProtNLM"/>
    </source>
</evidence>
<dbReference type="HOGENOM" id="CLU_015529_0_0_1"/>
<reference evidence="2 3" key="1">
    <citation type="journal article" date="2012" name="Eukaryot. Cell">
        <title>Genome sequence of the Trichosporon asahii environmental strain CBS 8904.</title>
        <authorList>
            <person name="Yang R.Y."/>
            <person name="Li H.T."/>
            <person name="Zhu H."/>
            <person name="Zhou G.P."/>
            <person name="Wang M."/>
            <person name="Wang L."/>
        </authorList>
    </citation>
    <scope>NUCLEOTIDE SEQUENCE [LARGE SCALE GENOMIC DNA]</scope>
    <source>
        <strain evidence="2 3">CBS 8904</strain>
    </source>
</reference>
<feature type="compositionally biased region" description="Low complexity" evidence="1">
    <location>
        <begin position="58"/>
        <end position="69"/>
    </location>
</feature>
<dbReference type="GO" id="GO:0060628">
    <property type="term" value="P:regulation of ER to Golgi vesicle-mediated transport"/>
    <property type="evidence" value="ECO:0007669"/>
    <property type="project" value="TreeGrafter"/>
</dbReference>
<dbReference type="Proteomes" id="UP000006757">
    <property type="component" value="Unassembled WGS sequence"/>
</dbReference>
<dbReference type="AlphaFoldDB" id="K1VHC3"/>
<comment type="caution">
    <text evidence="2">The sequence shown here is derived from an EMBL/GenBank/DDBJ whole genome shotgun (WGS) entry which is preliminary data.</text>
</comment>
<feature type="region of interest" description="Disordered" evidence="1">
    <location>
        <begin position="33"/>
        <end position="80"/>
    </location>
</feature>
<dbReference type="PROSITE" id="PS51386">
    <property type="entry name" value="RINT1_TIP20"/>
    <property type="match status" value="1"/>
</dbReference>
<dbReference type="Pfam" id="PF04437">
    <property type="entry name" value="RINT1_TIP1"/>
    <property type="match status" value="1"/>
</dbReference>
<gene>
    <name evidence="2" type="ORF">A1Q2_05408</name>
</gene>
<feature type="region of interest" description="Disordered" evidence="1">
    <location>
        <begin position="149"/>
        <end position="169"/>
    </location>
</feature>
<proteinExistence type="predicted"/>
<sequence length="838" mass="91684">MLAQVRQLAQPPDEDALKARVLAYLNANYPDLASLEGAGPSTLTPKRHSRGHSLTKVPSRPSRPGTPSGQHSSTSRSGRTLDEDIAYWEERQEESQATLEAAEAELPDAIAAARTALKGVLERSQELSLRRYELSDAIGSLLAELDSSRSLDDGTTTDGEDGWGFDNASTKSKRGPTFLEQVEATHAELALQADNSDRVLDPKAHDPSPLAALPLFRRLNDGVESTEAALPPGMALVQQLHRVRDDTWDALKGVLGERLCAAAKPLGWPRRVDYASASVEQRRAFEYAYADMLAMQAEGERLGLRPTPSDPAWASGVGLYPLQALVEPINLRFRYHFMGSRSTNRADKPEWAFSSIRDTLVDLSPFLSGYVQPLTLRCMPQLQGVNVVDEFTMLLFPILLSFLRVRVPALLSHPALLAHTVYQCVLFDDSIRAGGFQLGRTSLYDGGEWEGLTGAVLREEGWFGKWLEGEKRFAEDTLNDIISSPSAWELDDADDAEDESEAGGPRTESARRVTSLLLQITDRYSSLPGLEFRQAFLKGVQLPLLSAYHTRISGSLDAFETLSSAFVRAVPGSLTLGRGTDEKLKGPAGLERLLKAHASAAPVSASLREWGDEPLFVSMSAELGSDTLDTGVWDGMADKYSRLAYRAEDMAVAQASSCVETQLRTSRQNWVTDEDAQLDSATVAAVTEYSALLRLLPRYLAPSALLRVYRRFTTRVVAAIAESIAYAKFNANGGAAFLHLVRDWVASAHDALSPVLGQRAGLLDAPWRRLEETARILALPSDSSGSQVGVEGVTFAQGMAAAWGGEEAFASLQDRLGVRDLTRDEVQDVLRKREECWR</sequence>
<dbReference type="STRING" id="1220162.K1VHC3"/>
<dbReference type="eggNOG" id="KOG2218">
    <property type="taxonomic scope" value="Eukaryota"/>
</dbReference>
<dbReference type="FunCoup" id="K1VHC3">
    <property type="interactions" value="33"/>
</dbReference>
<dbReference type="PANTHER" id="PTHR13520:SF0">
    <property type="entry name" value="RAD50-INTERACTING PROTEIN 1"/>
    <property type="match status" value="1"/>
</dbReference>
<dbReference type="GO" id="GO:0006890">
    <property type="term" value="P:retrograde vesicle-mediated transport, Golgi to endoplasmic reticulum"/>
    <property type="evidence" value="ECO:0007669"/>
    <property type="project" value="InterPro"/>
</dbReference>
<dbReference type="GO" id="GO:0070939">
    <property type="term" value="C:Dsl1/NZR complex"/>
    <property type="evidence" value="ECO:0007669"/>
    <property type="project" value="InterPro"/>
</dbReference>
<organism evidence="2 3">
    <name type="scientific">Trichosporon asahii var. asahii (strain CBS 8904)</name>
    <name type="common">Yeast</name>
    <dbReference type="NCBI Taxonomy" id="1220162"/>
    <lineage>
        <taxon>Eukaryota</taxon>
        <taxon>Fungi</taxon>
        <taxon>Dikarya</taxon>
        <taxon>Basidiomycota</taxon>
        <taxon>Agaricomycotina</taxon>
        <taxon>Tremellomycetes</taxon>
        <taxon>Trichosporonales</taxon>
        <taxon>Trichosporonaceae</taxon>
        <taxon>Trichosporon</taxon>
    </lineage>
</organism>
<accession>K1VHC3</accession>
<evidence type="ECO:0000313" key="2">
    <source>
        <dbReference type="EMBL" id="EKD00231.1"/>
    </source>
</evidence>
<evidence type="ECO:0000313" key="3">
    <source>
        <dbReference type="Proteomes" id="UP000006757"/>
    </source>
</evidence>
<dbReference type="PANTHER" id="PTHR13520">
    <property type="entry name" value="RAD50-INTERACTING PROTEIN 1 RINT-1"/>
    <property type="match status" value="1"/>
</dbReference>
<evidence type="ECO:0000256" key="1">
    <source>
        <dbReference type="SAM" id="MobiDB-lite"/>
    </source>
</evidence>
<dbReference type="InParanoid" id="K1VHC3"/>
<dbReference type="EMBL" id="AMBO01000345">
    <property type="protein sequence ID" value="EKD00231.1"/>
    <property type="molecule type" value="Genomic_DNA"/>
</dbReference>
<dbReference type="GO" id="GO:0006888">
    <property type="term" value="P:endoplasmic reticulum to Golgi vesicle-mediated transport"/>
    <property type="evidence" value="ECO:0007669"/>
    <property type="project" value="InterPro"/>
</dbReference>